<evidence type="ECO:0000259" key="13">
    <source>
        <dbReference type="Pfam" id="PF08544"/>
    </source>
</evidence>
<dbReference type="InterPro" id="IPR000705">
    <property type="entry name" value="Galactokinase"/>
</dbReference>
<evidence type="ECO:0000256" key="3">
    <source>
        <dbReference type="ARBA" id="ARBA00022679"/>
    </source>
</evidence>
<evidence type="ECO:0000256" key="6">
    <source>
        <dbReference type="ARBA" id="ARBA00022777"/>
    </source>
</evidence>
<dbReference type="InterPro" id="IPR006204">
    <property type="entry name" value="GHMP_kinase_N_dom"/>
</dbReference>
<comment type="similarity">
    <text evidence="1">Belongs to the GHMP kinase family. GalK subfamily.</text>
</comment>
<feature type="domain" description="GHMP kinase N-terminal" evidence="12">
    <location>
        <begin position="93"/>
        <end position="181"/>
    </location>
</feature>
<dbReference type="EMBL" id="WJIF01000009">
    <property type="protein sequence ID" value="MRG61057.1"/>
    <property type="molecule type" value="Genomic_DNA"/>
</dbReference>
<keyword evidence="3 15" id="KW-0808">Transferase</keyword>
<evidence type="ECO:0000256" key="2">
    <source>
        <dbReference type="ARBA" id="ARBA00022490"/>
    </source>
</evidence>
<evidence type="ECO:0000313" key="16">
    <source>
        <dbReference type="Proteomes" id="UP000431080"/>
    </source>
</evidence>
<evidence type="ECO:0000259" key="14">
    <source>
        <dbReference type="Pfam" id="PF10509"/>
    </source>
</evidence>
<feature type="domain" description="Galactokinase N-terminal" evidence="14">
    <location>
        <begin position="10"/>
        <end position="56"/>
    </location>
</feature>
<dbReference type="PROSITE" id="PS00627">
    <property type="entry name" value="GHMP_KINASES_ATP"/>
    <property type="match status" value="1"/>
</dbReference>
<dbReference type="InterPro" id="IPR036554">
    <property type="entry name" value="GHMP_kinase_C_sf"/>
</dbReference>
<dbReference type="InterPro" id="IPR019539">
    <property type="entry name" value="GalKase_N"/>
</dbReference>
<dbReference type="GO" id="GO:0006012">
    <property type="term" value="P:galactose metabolic process"/>
    <property type="evidence" value="ECO:0007669"/>
    <property type="project" value="UniProtKB-UniRule"/>
</dbReference>
<dbReference type="SUPFAM" id="SSF55060">
    <property type="entry name" value="GHMP Kinase, C-terminal domain"/>
    <property type="match status" value="1"/>
</dbReference>
<dbReference type="PRINTS" id="PR00473">
    <property type="entry name" value="GALCTOKINASE"/>
</dbReference>
<dbReference type="InterPro" id="IPR006203">
    <property type="entry name" value="GHMP_knse_ATP-bd_CS"/>
</dbReference>
<dbReference type="InterPro" id="IPR019741">
    <property type="entry name" value="Galactokinase_CS"/>
</dbReference>
<dbReference type="Proteomes" id="UP000431080">
    <property type="component" value="Unassembled WGS sequence"/>
</dbReference>
<evidence type="ECO:0000259" key="12">
    <source>
        <dbReference type="Pfam" id="PF00288"/>
    </source>
</evidence>
<evidence type="ECO:0000256" key="1">
    <source>
        <dbReference type="ARBA" id="ARBA00006566"/>
    </source>
</evidence>
<dbReference type="PRINTS" id="PR00959">
    <property type="entry name" value="MEVGALKINASE"/>
</dbReference>
<dbReference type="Pfam" id="PF08544">
    <property type="entry name" value="GHMP_kinases_C"/>
    <property type="match status" value="1"/>
</dbReference>
<evidence type="ECO:0000256" key="9">
    <source>
        <dbReference type="ARBA" id="ARBA00023144"/>
    </source>
</evidence>
<keyword evidence="16" id="KW-1185">Reference proteome</keyword>
<dbReference type="FunFam" id="3.30.70.890:FF:000001">
    <property type="entry name" value="Galactokinase"/>
    <property type="match status" value="1"/>
</dbReference>
<dbReference type="PANTHER" id="PTHR10457">
    <property type="entry name" value="MEVALONATE KINASE/GALACTOKINASE"/>
    <property type="match status" value="1"/>
</dbReference>
<dbReference type="AlphaFoldDB" id="A0A6I2FB56"/>
<keyword evidence="2" id="KW-0963">Cytoplasm</keyword>
<evidence type="ECO:0000256" key="5">
    <source>
        <dbReference type="ARBA" id="ARBA00022741"/>
    </source>
</evidence>
<keyword evidence="4" id="KW-0479">Metal-binding</keyword>
<accession>A0A6I2FB56</accession>
<sequence>MSDAATAAARFTEYYGRAPAGVWSAPGRVNLIGEHTDYNDGFVFPFAIAERTWVALGDRADRVIRVATSFAPDAVEIHLDDLAPDAVSDWAAYPLGVAWALGEFGGDLSHARGVDLFITSDVPVGAGLSSSAALESAVALALDEHWGLGLDRPTLAKVGQLAENRVVGAPTGILDQSASLLSTLDSAVFLDCRSLDAEVIPLHFAAEGLTLLVIDTKVTHAHATGGYAARRASCEAGAAALGVSSLRDLDVDDLDRAQAVLDDETFRRVRHILTENRRVLDTVRTLHERGPGAIGPLLDASHASMRDDFEITVPEIDLAVATAQANGAVGARMTGGGFGGSAIALLADDLVPAVTRAVRDAFAEADYREPVIFTEQPSDGARRDR</sequence>
<keyword evidence="7" id="KW-0067">ATP-binding</keyword>
<protein>
    <recommendedName>
        <fullName evidence="11">Galactokinase</fullName>
        <ecNumber evidence="11">2.7.1.6</ecNumber>
    </recommendedName>
</protein>
<evidence type="ECO:0000256" key="4">
    <source>
        <dbReference type="ARBA" id="ARBA00022723"/>
    </source>
</evidence>
<dbReference type="SUPFAM" id="SSF54211">
    <property type="entry name" value="Ribosomal protein S5 domain 2-like"/>
    <property type="match status" value="1"/>
</dbReference>
<name>A0A6I2FB56_9MICO</name>
<evidence type="ECO:0000256" key="11">
    <source>
        <dbReference type="NCBIfam" id="TIGR00131"/>
    </source>
</evidence>
<dbReference type="InterPro" id="IPR014721">
    <property type="entry name" value="Ribsml_uS5_D2-typ_fold_subgr"/>
</dbReference>
<dbReference type="GO" id="GO:0005829">
    <property type="term" value="C:cytosol"/>
    <property type="evidence" value="ECO:0007669"/>
    <property type="project" value="TreeGrafter"/>
</dbReference>
<dbReference type="InterPro" id="IPR013750">
    <property type="entry name" value="GHMP_kinase_C_dom"/>
</dbReference>
<dbReference type="Gene3D" id="3.30.70.890">
    <property type="entry name" value="GHMP kinase, C-terminal domain"/>
    <property type="match status" value="1"/>
</dbReference>
<evidence type="ECO:0000313" key="15">
    <source>
        <dbReference type="EMBL" id="MRG61057.1"/>
    </source>
</evidence>
<keyword evidence="9" id="KW-0299">Galactose metabolism</keyword>
<dbReference type="EC" id="2.7.1.6" evidence="11"/>
<dbReference type="RefSeq" id="WP_153685485.1">
    <property type="nucleotide sequence ID" value="NZ_WJIF01000009.1"/>
</dbReference>
<dbReference type="PANTHER" id="PTHR10457:SF7">
    <property type="entry name" value="GALACTOKINASE-RELATED"/>
    <property type="match status" value="1"/>
</dbReference>
<dbReference type="InterPro" id="IPR006206">
    <property type="entry name" value="Mevalonate/galactokinase"/>
</dbReference>
<dbReference type="PIRSF" id="PIRSF000530">
    <property type="entry name" value="Galactokinase"/>
    <property type="match status" value="1"/>
</dbReference>
<reference evidence="15 16" key="1">
    <citation type="submission" date="2019-10" db="EMBL/GenBank/DDBJ databases">
        <authorList>
            <person name="Nie G."/>
            <person name="Ming H."/>
            <person name="Yi B."/>
        </authorList>
    </citation>
    <scope>NUCLEOTIDE SEQUENCE [LARGE SCALE GENOMIC DNA]</scope>
    <source>
        <strain evidence="15 16">CFH 90414</strain>
    </source>
</reference>
<dbReference type="InterPro" id="IPR020568">
    <property type="entry name" value="Ribosomal_Su5_D2-typ_SF"/>
</dbReference>
<dbReference type="GO" id="GO:0005524">
    <property type="term" value="F:ATP binding"/>
    <property type="evidence" value="ECO:0007669"/>
    <property type="project" value="UniProtKB-UniRule"/>
</dbReference>
<dbReference type="Pfam" id="PF10509">
    <property type="entry name" value="GalKase_gal_bdg"/>
    <property type="match status" value="1"/>
</dbReference>
<proteinExistence type="inferred from homology"/>
<dbReference type="Pfam" id="PF00288">
    <property type="entry name" value="GHMP_kinases_N"/>
    <property type="match status" value="1"/>
</dbReference>
<dbReference type="GO" id="GO:0046872">
    <property type="term" value="F:metal ion binding"/>
    <property type="evidence" value="ECO:0007669"/>
    <property type="project" value="UniProtKB-KW"/>
</dbReference>
<dbReference type="GO" id="GO:0004335">
    <property type="term" value="F:galactokinase activity"/>
    <property type="evidence" value="ECO:0007669"/>
    <property type="project" value="UniProtKB-UniRule"/>
</dbReference>
<comment type="caution">
    <text evidence="15">The sequence shown here is derived from an EMBL/GenBank/DDBJ whole genome shotgun (WGS) entry which is preliminary data.</text>
</comment>
<feature type="domain" description="GHMP kinase C-terminal" evidence="13">
    <location>
        <begin position="286"/>
        <end position="362"/>
    </location>
</feature>
<evidence type="ECO:0000256" key="7">
    <source>
        <dbReference type="ARBA" id="ARBA00022840"/>
    </source>
</evidence>
<dbReference type="PROSITE" id="PS00106">
    <property type="entry name" value="GALACTOKINASE"/>
    <property type="match status" value="1"/>
</dbReference>
<dbReference type="NCBIfam" id="TIGR00131">
    <property type="entry name" value="gal_kin"/>
    <property type="match status" value="1"/>
</dbReference>
<evidence type="ECO:0000256" key="8">
    <source>
        <dbReference type="ARBA" id="ARBA00022842"/>
    </source>
</evidence>
<keyword evidence="10" id="KW-0119">Carbohydrate metabolism</keyword>
<keyword evidence="5" id="KW-0547">Nucleotide-binding</keyword>
<gene>
    <name evidence="15" type="primary">galK</name>
    <name evidence="15" type="ORF">GE115_14465</name>
</gene>
<dbReference type="FunFam" id="3.30.230.10:FF:000017">
    <property type="entry name" value="Galactokinase"/>
    <property type="match status" value="1"/>
</dbReference>
<evidence type="ECO:0000256" key="10">
    <source>
        <dbReference type="ARBA" id="ARBA00023277"/>
    </source>
</evidence>
<dbReference type="Gene3D" id="3.30.230.10">
    <property type="match status" value="1"/>
</dbReference>
<organism evidence="15 16">
    <name type="scientific">Agromyces agglutinans</name>
    <dbReference type="NCBI Taxonomy" id="2662258"/>
    <lineage>
        <taxon>Bacteria</taxon>
        <taxon>Bacillati</taxon>
        <taxon>Actinomycetota</taxon>
        <taxon>Actinomycetes</taxon>
        <taxon>Micrococcales</taxon>
        <taxon>Microbacteriaceae</taxon>
        <taxon>Agromyces</taxon>
    </lineage>
</organism>
<keyword evidence="6 15" id="KW-0418">Kinase</keyword>
<keyword evidence="8" id="KW-0460">Magnesium</keyword>